<comment type="caution">
    <text evidence="2">The sequence shown here is derived from an EMBL/GenBank/DDBJ whole genome shotgun (WGS) entry which is preliminary data.</text>
</comment>
<protein>
    <submittedName>
        <fullName evidence="2">Uncharacterized protein</fullName>
    </submittedName>
</protein>
<keyword evidence="1" id="KW-0472">Membrane</keyword>
<proteinExistence type="predicted"/>
<sequence>MSKHTLINRGLPIFLIWVAAPMPLWIMGGLIRIYG</sequence>
<evidence type="ECO:0000256" key="1">
    <source>
        <dbReference type="SAM" id="Phobius"/>
    </source>
</evidence>
<reference evidence="2 3" key="1">
    <citation type="submission" date="2017-05" db="EMBL/GenBank/DDBJ databases">
        <authorList>
            <person name="Varghese N."/>
            <person name="Submissions S."/>
        </authorList>
    </citation>
    <scope>NUCLEOTIDE SEQUENCE [LARGE SCALE GENOMIC DNA]</scope>
    <source>
        <strain evidence="2 3">DSM 15949</strain>
    </source>
</reference>
<accession>A0ABY1P213</accession>
<keyword evidence="1" id="KW-0812">Transmembrane</keyword>
<dbReference type="EMBL" id="FXTT01000003">
    <property type="protein sequence ID" value="SMP24390.1"/>
    <property type="molecule type" value="Genomic_DNA"/>
</dbReference>
<evidence type="ECO:0000313" key="2">
    <source>
        <dbReference type="EMBL" id="SMP24390.1"/>
    </source>
</evidence>
<keyword evidence="3" id="KW-1185">Reference proteome</keyword>
<name>A0ABY1P213_9HYPH</name>
<feature type="transmembrane region" description="Helical" evidence="1">
    <location>
        <begin position="12"/>
        <end position="34"/>
    </location>
</feature>
<dbReference type="Proteomes" id="UP001157914">
    <property type="component" value="Unassembled WGS sequence"/>
</dbReference>
<gene>
    <name evidence="2" type="ORF">SAMN06265374_2430</name>
</gene>
<organism evidence="2 3">
    <name type="scientific">Roseibium denhamense</name>
    <dbReference type="NCBI Taxonomy" id="76305"/>
    <lineage>
        <taxon>Bacteria</taxon>
        <taxon>Pseudomonadati</taxon>
        <taxon>Pseudomonadota</taxon>
        <taxon>Alphaproteobacteria</taxon>
        <taxon>Hyphomicrobiales</taxon>
        <taxon>Stappiaceae</taxon>
        <taxon>Roseibium</taxon>
    </lineage>
</organism>
<evidence type="ECO:0000313" key="3">
    <source>
        <dbReference type="Proteomes" id="UP001157914"/>
    </source>
</evidence>
<keyword evidence="1" id="KW-1133">Transmembrane helix</keyword>